<dbReference type="SUPFAM" id="SSF52821">
    <property type="entry name" value="Rhodanese/Cell cycle control phosphatase"/>
    <property type="match status" value="1"/>
</dbReference>
<dbReference type="AlphaFoldDB" id="E6QRU4"/>
<feature type="domain" description="Rhodanese" evidence="1">
    <location>
        <begin position="29"/>
        <end position="141"/>
    </location>
</feature>
<organism evidence="2">
    <name type="scientific">mine drainage metagenome</name>
    <dbReference type="NCBI Taxonomy" id="410659"/>
    <lineage>
        <taxon>unclassified sequences</taxon>
        <taxon>metagenomes</taxon>
        <taxon>ecological metagenomes</taxon>
    </lineage>
</organism>
<dbReference type="CDD" id="cd00158">
    <property type="entry name" value="RHOD"/>
    <property type="match status" value="1"/>
</dbReference>
<dbReference type="EMBL" id="CABR01000059">
    <property type="protein sequence ID" value="CBI09966.1"/>
    <property type="molecule type" value="Genomic_DNA"/>
</dbReference>
<protein>
    <recommendedName>
        <fullName evidence="1">Rhodanese domain-containing protein</fullName>
    </recommendedName>
</protein>
<gene>
    <name evidence="2" type="ORF">CARN7_0718</name>
</gene>
<evidence type="ECO:0000313" key="2">
    <source>
        <dbReference type="EMBL" id="CBI09966.1"/>
    </source>
</evidence>
<dbReference type="Gene3D" id="3.40.250.10">
    <property type="entry name" value="Rhodanese-like domain"/>
    <property type="match status" value="1"/>
</dbReference>
<dbReference type="Pfam" id="PF00581">
    <property type="entry name" value="Rhodanese"/>
    <property type="match status" value="1"/>
</dbReference>
<dbReference type="SMART" id="SM00450">
    <property type="entry name" value="RHOD"/>
    <property type="match status" value="1"/>
</dbReference>
<dbReference type="InterPro" id="IPR036873">
    <property type="entry name" value="Rhodanese-like_dom_sf"/>
</dbReference>
<accession>E6QRU4</accession>
<name>E6QRU4_9ZZZZ</name>
<dbReference type="InterPro" id="IPR001763">
    <property type="entry name" value="Rhodanese-like_dom"/>
</dbReference>
<dbReference type="PROSITE" id="PS50206">
    <property type="entry name" value="RHODANESE_3"/>
    <property type="match status" value="1"/>
</dbReference>
<sequence length="141" mass="15892">MPTSHQPITDGNLEISVPTALELVRLNLACLIDVRQPFELETQGEIASAIALPWFHLKKLLGHTLTSEDQEMLDADPPSQPDTQSVFNLLNGLHYDKHYILICVCLKGQRSLYAAQLFRALGYPRTLSLRGGYWAFKELDE</sequence>
<reference evidence="2" key="1">
    <citation type="submission" date="2009-10" db="EMBL/GenBank/DDBJ databases">
        <title>Diversity of trophic interactions inside an arsenic-rich microbial ecosystem.</title>
        <authorList>
            <person name="Bertin P.N."/>
            <person name="Heinrich-Salmeron A."/>
            <person name="Pelletier E."/>
            <person name="Goulhen-Chollet F."/>
            <person name="Arsene-Ploetze F."/>
            <person name="Gallien S."/>
            <person name="Calteau A."/>
            <person name="Vallenet D."/>
            <person name="Casiot C."/>
            <person name="Chane-Woon-Ming B."/>
            <person name="Giloteaux L."/>
            <person name="Barakat M."/>
            <person name="Bonnefoy V."/>
            <person name="Bruneel O."/>
            <person name="Chandler M."/>
            <person name="Cleiss J."/>
            <person name="Duran R."/>
            <person name="Elbaz-Poulichet F."/>
            <person name="Fonknechten N."/>
            <person name="Lauga B."/>
            <person name="Mornico D."/>
            <person name="Ortet P."/>
            <person name="Schaeffer C."/>
            <person name="Siguier P."/>
            <person name="Alexander Thil Smith A."/>
            <person name="Van Dorsselaer A."/>
            <person name="Weissenbach J."/>
            <person name="Medigue C."/>
            <person name="Le Paslier D."/>
        </authorList>
    </citation>
    <scope>NUCLEOTIDE SEQUENCE</scope>
</reference>
<comment type="caution">
    <text evidence="2">The sequence shown here is derived from an EMBL/GenBank/DDBJ whole genome shotgun (WGS) entry which is preliminary data.</text>
</comment>
<evidence type="ECO:0000259" key="1">
    <source>
        <dbReference type="PROSITE" id="PS50206"/>
    </source>
</evidence>
<proteinExistence type="predicted"/>